<dbReference type="RefSeq" id="WP_109744503.1">
    <property type="nucleotide sequence ID" value="NZ_QGGO01000025.1"/>
</dbReference>
<feature type="region of interest" description="Disordered" evidence="1">
    <location>
        <begin position="239"/>
        <end position="269"/>
    </location>
</feature>
<dbReference type="EMBL" id="QGGO01000025">
    <property type="protein sequence ID" value="PWK20291.1"/>
    <property type="molecule type" value="Genomic_DNA"/>
</dbReference>
<dbReference type="AlphaFoldDB" id="A0A316DQD6"/>
<comment type="caution">
    <text evidence="2">The sequence shown here is derived from an EMBL/GenBank/DDBJ whole genome shotgun (WGS) entry which is preliminary data.</text>
</comment>
<name>A0A316DQD6_9BACT</name>
<gene>
    <name evidence="2" type="ORF">LV89_03834</name>
</gene>
<keyword evidence="3" id="KW-1185">Reference proteome</keyword>
<evidence type="ECO:0000313" key="2">
    <source>
        <dbReference type="EMBL" id="PWK20291.1"/>
    </source>
</evidence>
<reference evidence="2 3" key="1">
    <citation type="submission" date="2018-05" db="EMBL/GenBank/DDBJ databases">
        <title>Genomic Encyclopedia of Archaeal and Bacterial Type Strains, Phase II (KMG-II): from individual species to whole genera.</title>
        <authorList>
            <person name="Goeker M."/>
        </authorList>
    </citation>
    <scope>NUCLEOTIDE SEQUENCE [LARGE SCALE GENOMIC DNA]</scope>
    <source>
        <strain evidence="2 3">DSM 22214</strain>
    </source>
</reference>
<proteinExistence type="predicted"/>
<dbReference type="Proteomes" id="UP000245489">
    <property type="component" value="Unassembled WGS sequence"/>
</dbReference>
<accession>A0A316DQD6</accession>
<organism evidence="2 3">
    <name type="scientific">Arcicella aurantiaca</name>
    <dbReference type="NCBI Taxonomy" id="591202"/>
    <lineage>
        <taxon>Bacteria</taxon>
        <taxon>Pseudomonadati</taxon>
        <taxon>Bacteroidota</taxon>
        <taxon>Cytophagia</taxon>
        <taxon>Cytophagales</taxon>
        <taxon>Flectobacillaceae</taxon>
        <taxon>Arcicella</taxon>
    </lineage>
</organism>
<evidence type="ECO:0000256" key="1">
    <source>
        <dbReference type="SAM" id="MobiDB-lite"/>
    </source>
</evidence>
<evidence type="ECO:0000313" key="3">
    <source>
        <dbReference type="Proteomes" id="UP000245489"/>
    </source>
</evidence>
<protein>
    <submittedName>
        <fullName evidence="2">Uncharacterized protein</fullName>
    </submittedName>
</protein>
<sequence length="269" mass="30945">MSWKELRNEIDEKSVVPKINPVKVIQAKKVDGIMKFREYELETKLETLTDIGTVRTGVYIGHYYKLEVYSKIDEASINSTPYFNKTDSVKLYCTKRDTRLSQSVKDFKGSAENAREHIKALTGDCKTFAIVVIATKDGVFEIKTNPSIFLCDEKKFIKHCEDYEISYKPVCYNPDIYLELPQKWREMDAQYYPSFIAVELTQRPITDALANILKLREVCQNFIDFKKYVKSGQVYNQVEQPATPKPESPSFAPVPTFPTNNAGDDDLPF</sequence>